<keyword evidence="10" id="KW-0255">Endonuclease</keyword>
<comment type="similarity">
    <text evidence="7 8">Belongs to the PINc/VapC protein family.</text>
</comment>
<keyword evidence="6 8" id="KW-0460">Magnesium</keyword>
<dbReference type="GO" id="GO:0090729">
    <property type="term" value="F:toxin activity"/>
    <property type="evidence" value="ECO:0007669"/>
    <property type="project" value="UniProtKB-KW"/>
</dbReference>
<dbReference type="InterPro" id="IPR050556">
    <property type="entry name" value="Type_II_TA_system_RNase"/>
</dbReference>
<dbReference type="EC" id="3.1.-.-" evidence="8"/>
<dbReference type="InterPro" id="IPR022907">
    <property type="entry name" value="VapC_family"/>
</dbReference>
<evidence type="ECO:0000259" key="9">
    <source>
        <dbReference type="Pfam" id="PF01850"/>
    </source>
</evidence>
<dbReference type="InterPro" id="IPR002716">
    <property type="entry name" value="PIN_dom"/>
</dbReference>
<dbReference type="EMBL" id="FMYW01000003">
    <property type="protein sequence ID" value="SDC17442.1"/>
    <property type="molecule type" value="Genomic_DNA"/>
</dbReference>
<dbReference type="GO" id="GO:0016787">
    <property type="term" value="F:hydrolase activity"/>
    <property type="evidence" value="ECO:0007669"/>
    <property type="project" value="UniProtKB-KW"/>
</dbReference>
<keyword evidence="11" id="KW-1185">Reference proteome</keyword>
<dbReference type="CDD" id="cd18745">
    <property type="entry name" value="PIN_VapC4-5_FitB-like"/>
    <property type="match status" value="1"/>
</dbReference>
<dbReference type="GO" id="GO:0004519">
    <property type="term" value="F:endonuclease activity"/>
    <property type="evidence" value="ECO:0007669"/>
    <property type="project" value="UniProtKB-KW"/>
</dbReference>
<dbReference type="Proteomes" id="UP000198943">
    <property type="component" value="Unassembled WGS sequence"/>
</dbReference>
<sequence length="134" mass="15200">MYLLDTNICIYFMKNIYPDLTEKLLSLAPSSLLISSVTVFELEYGAEKSNWGEKNRQKLSLFLAPFNIIPFTVDDAVIAGRIRGYLEKQGTPIGPYDIQLAAQAFTRDVTLITHNTGEFSRVPNLKVEDWIVRP</sequence>
<dbReference type="SUPFAM" id="SSF88723">
    <property type="entry name" value="PIN domain-like"/>
    <property type="match status" value="1"/>
</dbReference>
<keyword evidence="2 8" id="KW-1277">Toxin-antitoxin system</keyword>
<name>A0A1G6JF26_9FIRM</name>
<dbReference type="AlphaFoldDB" id="A0A1G6JF26"/>
<evidence type="ECO:0000256" key="3">
    <source>
        <dbReference type="ARBA" id="ARBA00022722"/>
    </source>
</evidence>
<comment type="cofactor">
    <cofactor evidence="1 8">
        <name>Mg(2+)</name>
        <dbReference type="ChEBI" id="CHEBI:18420"/>
    </cofactor>
</comment>
<evidence type="ECO:0000256" key="1">
    <source>
        <dbReference type="ARBA" id="ARBA00001946"/>
    </source>
</evidence>
<dbReference type="HAMAP" id="MF_00265">
    <property type="entry name" value="VapC_Nob1"/>
    <property type="match status" value="1"/>
</dbReference>
<evidence type="ECO:0000313" key="10">
    <source>
        <dbReference type="EMBL" id="SDC17442.1"/>
    </source>
</evidence>
<dbReference type="Gene3D" id="3.40.50.1010">
    <property type="entry name" value="5'-nuclease"/>
    <property type="match status" value="1"/>
</dbReference>
<keyword evidence="5 8" id="KW-0378">Hydrolase</keyword>
<dbReference type="InterPro" id="IPR029060">
    <property type="entry name" value="PIN-like_dom_sf"/>
</dbReference>
<feature type="domain" description="PIN" evidence="9">
    <location>
        <begin position="2"/>
        <end position="123"/>
    </location>
</feature>
<evidence type="ECO:0000313" key="11">
    <source>
        <dbReference type="Proteomes" id="UP000198943"/>
    </source>
</evidence>
<dbReference type="RefSeq" id="WP_093729547.1">
    <property type="nucleotide sequence ID" value="NZ_FMYW01000003.1"/>
</dbReference>
<dbReference type="Pfam" id="PF01850">
    <property type="entry name" value="PIN"/>
    <property type="match status" value="1"/>
</dbReference>
<comment type="function">
    <text evidence="8">Toxic component of a toxin-antitoxin (TA) system. An RNase.</text>
</comment>
<dbReference type="PANTHER" id="PTHR33653:SF1">
    <property type="entry name" value="RIBONUCLEASE VAPC2"/>
    <property type="match status" value="1"/>
</dbReference>
<evidence type="ECO:0000256" key="8">
    <source>
        <dbReference type="HAMAP-Rule" id="MF_00265"/>
    </source>
</evidence>
<evidence type="ECO:0000256" key="6">
    <source>
        <dbReference type="ARBA" id="ARBA00022842"/>
    </source>
</evidence>
<organism evidence="10 11">
    <name type="scientific">Succiniclasticum ruminis</name>
    <dbReference type="NCBI Taxonomy" id="40841"/>
    <lineage>
        <taxon>Bacteria</taxon>
        <taxon>Bacillati</taxon>
        <taxon>Bacillota</taxon>
        <taxon>Negativicutes</taxon>
        <taxon>Acidaminococcales</taxon>
        <taxon>Acidaminococcaceae</taxon>
        <taxon>Succiniclasticum</taxon>
    </lineage>
</organism>
<dbReference type="GO" id="GO:0004540">
    <property type="term" value="F:RNA nuclease activity"/>
    <property type="evidence" value="ECO:0007669"/>
    <property type="project" value="InterPro"/>
</dbReference>
<gene>
    <name evidence="8" type="primary">vapC</name>
    <name evidence="10" type="ORF">SAMN04487864_10396</name>
</gene>
<keyword evidence="4 8" id="KW-0479">Metal-binding</keyword>
<reference evidence="11" key="1">
    <citation type="submission" date="2016-10" db="EMBL/GenBank/DDBJ databases">
        <authorList>
            <person name="Varghese N."/>
            <person name="Submissions S."/>
        </authorList>
    </citation>
    <scope>NUCLEOTIDE SEQUENCE [LARGE SCALE GENOMIC DNA]</scope>
    <source>
        <strain evidence="11">DSM 11005</strain>
    </source>
</reference>
<evidence type="ECO:0000256" key="4">
    <source>
        <dbReference type="ARBA" id="ARBA00022723"/>
    </source>
</evidence>
<evidence type="ECO:0000256" key="5">
    <source>
        <dbReference type="ARBA" id="ARBA00022801"/>
    </source>
</evidence>
<feature type="binding site" evidence="8">
    <location>
        <position position="97"/>
    </location>
    <ligand>
        <name>Mg(2+)</name>
        <dbReference type="ChEBI" id="CHEBI:18420"/>
    </ligand>
</feature>
<protein>
    <recommendedName>
        <fullName evidence="8">Ribonuclease VapC</fullName>
        <shortName evidence="8">RNase VapC</shortName>
        <ecNumber evidence="8">3.1.-.-</ecNumber>
    </recommendedName>
    <alternativeName>
        <fullName evidence="8">Toxin VapC</fullName>
    </alternativeName>
</protein>
<dbReference type="GO" id="GO:0000287">
    <property type="term" value="F:magnesium ion binding"/>
    <property type="evidence" value="ECO:0007669"/>
    <property type="project" value="UniProtKB-UniRule"/>
</dbReference>
<proteinExistence type="inferred from homology"/>
<keyword evidence="8" id="KW-0800">Toxin</keyword>
<dbReference type="OrthoDB" id="9796690at2"/>
<evidence type="ECO:0000256" key="2">
    <source>
        <dbReference type="ARBA" id="ARBA00022649"/>
    </source>
</evidence>
<feature type="binding site" evidence="8">
    <location>
        <position position="5"/>
    </location>
    <ligand>
        <name>Mg(2+)</name>
        <dbReference type="ChEBI" id="CHEBI:18420"/>
    </ligand>
</feature>
<keyword evidence="3 8" id="KW-0540">Nuclease</keyword>
<evidence type="ECO:0000256" key="7">
    <source>
        <dbReference type="ARBA" id="ARBA00038093"/>
    </source>
</evidence>
<dbReference type="PANTHER" id="PTHR33653">
    <property type="entry name" value="RIBONUCLEASE VAPC2"/>
    <property type="match status" value="1"/>
</dbReference>
<accession>A0A1G6JF26</accession>